<dbReference type="Gene3D" id="2.40.10.240">
    <property type="entry name" value="QueA-like"/>
    <property type="match status" value="1"/>
</dbReference>
<dbReference type="RefSeq" id="WP_246200012.1">
    <property type="nucleotide sequence ID" value="NZ_CADDWK010000008.1"/>
</dbReference>
<dbReference type="InterPro" id="IPR003699">
    <property type="entry name" value="QueA"/>
</dbReference>
<dbReference type="PANTHER" id="PTHR30307">
    <property type="entry name" value="S-ADENOSYLMETHIONINE:TRNA RIBOSYLTRANSFERASE-ISOMERASE"/>
    <property type="match status" value="1"/>
</dbReference>
<evidence type="ECO:0000256" key="3">
    <source>
        <dbReference type="ARBA" id="ARBA00022691"/>
    </source>
</evidence>
<keyword evidence="5" id="KW-0328">Glycosyltransferase</keyword>
<dbReference type="Gene3D" id="3.40.1780.10">
    <property type="entry name" value="QueA-like"/>
    <property type="match status" value="1"/>
</dbReference>
<sequence length="342" mass="38885">MMTSTRFDIPTHLNATEPIEWTKGKRDQVRLMVMKRDNGERYHDQFSNIASYFKKGDLLVFNNSRTIPPVLEGKSPIGEVEIRLSRKLSNHEWEVLIVNPDYHIGLSIHFPGNLKGTIVDYSKNRPLVIMSFNQSGSNLFNAIYQIGKPIRYEYIKKPLPLEAYQTVYGTVPGSVELASAGRAFSWELLTELKRKGIQIAFLSLHAGLSYYEKDRWPSPEEHPEPFNIPKETADLINETKKQGGRVIAVGTTVVRALESAVNKFQTVESMDTVTNLYIYKGFSLKVVDGLLTGLHEPEASHLDMLAAFIKEDFLFAAYEEAIHYNYLWHEFGDMNLILPGGQ</sequence>
<evidence type="ECO:0000256" key="4">
    <source>
        <dbReference type="ARBA" id="ARBA00022785"/>
    </source>
</evidence>
<keyword evidence="4" id="KW-0671">Queuosine biosynthesis</keyword>
<comment type="caution">
    <text evidence="5">The sequence shown here is derived from an EMBL/GenBank/DDBJ whole genome shotgun (WGS) entry which is preliminary data.</text>
</comment>
<organism evidence="5 6">
    <name type="scientific">Salirhabdus euzebyi</name>
    <dbReference type="NCBI Taxonomy" id="394506"/>
    <lineage>
        <taxon>Bacteria</taxon>
        <taxon>Bacillati</taxon>
        <taxon>Bacillota</taxon>
        <taxon>Bacilli</taxon>
        <taxon>Bacillales</taxon>
        <taxon>Bacillaceae</taxon>
        <taxon>Salirhabdus</taxon>
    </lineage>
</organism>
<keyword evidence="1" id="KW-0963">Cytoplasm</keyword>
<dbReference type="Proteomes" id="UP000581688">
    <property type="component" value="Unassembled WGS sequence"/>
</dbReference>
<keyword evidence="3" id="KW-0949">S-adenosyl-L-methionine</keyword>
<dbReference type="GO" id="GO:0008616">
    <property type="term" value="P:tRNA queuosine(34) biosynthetic process"/>
    <property type="evidence" value="ECO:0007669"/>
    <property type="project" value="UniProtKB-KW"/>
</dbReference>
<name>A0A841Q616_9BACI</name>
<evidence type="ECO:0000256" key="2">
    <source>
        <dbReference type="ARBA" id="ARBA00022679"/>
    </source>
</evidence>
<evidence type="ECO:0000313" key="6">
    <source>
        <dbReference type="Proteomes" id="UP000581688"/>
    </source>
</evidence>
<dbReference type="InterPro" id="IPR036100">
    <property type="entry name" value="QueA_sf"/>
</dbReference>
<keyword evidence="2 5" id="KW-0808">Transferase</keyword>
<dbReference type="EMBL" id="JACHGH010000006">
    <property type="protein sequence ID" value="MBB6453850.1"/>
    <property type="molecule type" value="Genomic_DNA"/>
</dbReference>
<dbReference type="InterPro" id="IPR042119">
    <property type="entry name" value="QueA_dom2"/>
</dbReference>
<dbReference type="AlphaFoldDB" id="A0A841Q616"/>
<protein>
    <submittedName>
        <fullName evidence="5">S-adenosylmethionine:tRNA ribosyltransferase-isomerase</fullName>
        <ecNumber evidence="5">2.4.99.17</ecNumber>
    </submittedName>
</protein>
<keyword evidence="5" id="KW-0413">Isomerase</keyword>
<reference evidence="5 6" key="1">
    <citation type="submission" date="2020-08" db="EMBL/GenBank/DDBJ databases">
        <title>Genomic Encyclopedia of Type Strains, Phase IV (KMG-IV): sequencing the most valuable type-strain genomes for metagenomic binning, comparative biology and taxonomic classification.</title>
        <authorList>
            <person name="Goeker M."/>
        </authorList>
    </citation>
    <scope>NUCLEOTIDE SEQUENCE [LARGE SCALE GENOMIC DNA]</scope>
    <source>
        <strain evidence="5 6">DSM 19612</strain>
    </source>
</reference>
<evidence type="ECO:0000313" key="5">
    <source>
        <dbReference type="EMBL" id="MBB6453850.1"/>
    </source>
</evidence>
<dbReference type="GO" id="GO:0051075">
    <property type="term" value="F:S-adenosylmethionine:tRNA ribosyltransferase-isomerase activity"/>
    <property type="evidence" value="ECO:0007669"/>
    <property type="project" value="UniProtKB-EC"/>
</dbReference>
<proteinExistence type="predicted"/>
<dbReference type="PANTHER" id="PTHR30307:SF0">
    <property type="entry name" value="S-ADENOSYLMETHIONINE:TRNA RIBOSYLTRANSFERASE-ISOMERASE"/>
    <property type="match status" value="1"/>
</dbReference>
<evidence type="ECO:0000256" key="1">
    <source>
        <dbReference type="ARBA" id="ARBA00022490"/>
    </source>
</evidence>
<accession>A0A841Q616</accession>
<dbReference type="SUPFAM" id="SSF111337">
    <property type="entry name" value="QueA-like"/>
    <property type="match status" value="1"/>
</dbReference>
<dbReference type="InterPro" id="IPR042118">
    <property type="entry name" value="QueA_dom1"/>
</dbReference>
<dbReference type="Pfam" id="PF02547">
    <property type="entry name" value="Queuosine_synth"/>
    <property type="match status" value="1"/>
</dbReference>
<dbReference type="EC" id="2.4.99.17" evidence="5"/>
<gene>
    <name evidence="5" type="ORF">HNQ94_002301</name>
</gene>
<keyword evidence="6" id="KW-1185">Reference proteome</keyword>